<dbReference type="PROSITE" id="PS50235">
    <property type="entry name" value="USP_3"/>
    <property type="match status" value="1"/>
</dbReference>
<comment type="subcellular location">
    <subcellularLocation>
        <location evidence="1 8">Cytoplasm</location>
    </subcellularLocation>
</comment>
<dbReference type="CDD" id="cd06143">
    <property type="entry name" value="PAN2_exo"/>
    <property type="match status" value="1"/>
</dbReference>
<keyword evidence="6 8" id="KW-0378">Hydrolase</keyword>
<dbReference type="EC" id="3.1.13.4" evidence="8"/>
<dbReference type="AlphaFoldDB" id="A0A8T0HGF5"/>
<keyword evidence="2 8" id="KW-0963">Cytoplasm</keyword>
<dbReference type="GO" id="GO:0004535">
    <property type="term" value="F:poly(A)-specific ribonuclease activity"/>
    <property type="evidence" value="ECO:0007669"/>
    <property type="project" value="UniProtKB-UniRule"/>
</dbReference>
<protein>
    <recommendedName>
        <fullName evidence="8">PAN2-PAN3 deadenylation complex catalytic subunit PAN2</fullName>
        <ecNumber evidence="8">3.1.13.4</ecNumber>
    </recommendedName>
    <alternativeName>
        <fullName evidence="8">PAB1P-dependent poly(A)-specific ribonuclease</fullName>
    </alternativeName>
    <alternativeName>
        <fullName evidence="8">Poly(A)-nuclease deadenylation complex subunit 2</fullName>
        <shortName evidence="8">PAN deadenylation complex subunit 2</shortName>
    </alternativeName>
</protein>
<keyword evidence="3 8" id="KW-0507">mRNA processing</keyword>
<dbReference type="SUPFAM" id="SSF50978">
    <property type="entry name" value="WD40 repeat-like"/>
    <property type="match status" value="1"/>
</dbReference>
<dbReference type="GO" id="GO:0031251">
    <property type="term" value="C:PAN complex"/>
    <property type="evidence" value="ECO:0007669"/>
    <property type="project" value="UniProtKB-UniRule"/>
</dbReference>
<accession>A0A8T0HGF5</accession>
<proteinExistence type="inferred from homology"/>
<evidence type="ECO:0000313" key="11">
    <source>
        <dbReference type="EMBL" id="KAG0570075.1"/>
    </source>
</evidence>
<evidence type="ECO:0000256" key="1">
    <source>
        <dbReference type="ARBA" id="ARBA00004496"/>
    </source>
</evidence>
<comment type="domain">
    <text evidence="8">The linker, or PAN3 interaction domain (PID), between the WD40 repeats and the pseudo-UCH domain mediates interaction with PAN3.</text>
</comment>
<evidence type="ECO:0000256" key="2">
    <source>
        <dbReference type="ARBA" id="ARBA00022490"/>
    </source>
</evidence>
<dbReference type="InterPro" id="IPR050785">
    <property type="entry name" value="PAN2-PAN3_catalytic_subunit"/>
</dbReference>
<reference evidence="11 12" key="1">
    <citation type="submission" date="2020-06" db="EMBL/GenBank/DDBJ databases">
        <title>WGS assembly of Ceratodon purpureus strain R40.</title>
        <authorList>
            <person name="Carey S.B."/>
            <person name="Jenkins J."/>
            <person name="Shu S."/>
            <person name="Lovell J.T."/>
            <person name="Sreedasyam A."/>
            <person name="Maumus F."/>
            <person name="Tiley G.P."/>
            <person name="Fernandez-Pozo N."/>
            <person name="Barry K."/>
            <person name="Chen C."/>
            <person name="Wang M."/>
            <person name="Lipzen A."/>
            <person name="Daum C."/>
            <person name="Saski C.A."/>
            <person name="Payton A.C."/>
            <person name="Mcbreen J.C."/>
            <person name="Conrad R.E."/>
            <person name="Kollar L.M."/>
            <person name="Olsson S."/>
            <person name="Huttunen S."/>
            <person name="Landis J.B."/>
            <person name="Wickett N.J."/>
            <person name="Johnson M.G."/>
            <person name="Rensing S.A."/>
            <person name="Grimwood J."/>
            <person name="Schmutz J."/>
            <person name="Mcdaniel S.F."/>
        </authorList>
    </citation>
    <scope>NUCLEOTIDE SEQUENCE [LARGE SCALE GENOMIC DNA]</scope>
    <source>
        <strain evidence="11 12">R40</strain>
    </source>
</reference>
<comment type="caution">
    <text evidence="11">The sequence shown here is derived from an EMBL/GenBank/DDBJ whole genome shotgun (WGS) entry which is preliminary data.</text>
</comment>
<dbReference type="Proteomes" id="UP000822688">
    <property type="component" value="Chromosome 6"/>
</dbReference>
<dbReference type="PANTHER" id="PTHR15728:SF0">
    <property type="entry name" value="PAN2-PAN3 DEADENYLATION COMPLEX CATALYTIC SUBUNIT PAN2"/>
    <property type="match status" value="1"/>
</dbReference>
<evidence type="ECO:0000256" key="5">
    <source>
        <dbReference type="ARBA" id="ARBA00022723"/>
    </source>
</evidence>
<keyword evidence="4 8" id="KW-0540">Nuclease</keyword>
<evidence type="ECO:0000256" key="7">
    <source>
        <dbReference type="ARBA" id="ARBA00022839"/>
    </source>
</evidence>
<dbReference type="Gene3D" id="2.130.10.10">
    <property type="entry name" value="YVTN repeat-like/Quinoprotein amine dehydrogenase"/>
    <property type="match status" value="1"/>
</dbReference>
<dbReference type="InterPro" id="IPR028881">
    <property type="entry name" value="PAN2_UCH_dom"/>
</dbReference>
<dbReference type="PANTHER" id="PTHR15728">
    <property type="entry name" value="DEADENYLATION COMPLEX CATALYTIC SUBUNIT PAN2"/>
    <property type="match status" value="1"/>
</dbReference>
<comment type="activity regulation">
    <text evidence="8">Positively regulated by the regulatory subunit PAN3.</text>
</comment>
<evidence type="ECO:0000256" key="8">
    <source>
        <dbReference type="HAMAP-Rule" id="MF_03182"/>
    </source>
</evidence>
<evidence type="ECO:0000256" key="6">
    <source>
        <dbReference type="ARBA" id="ARBA00022801"/>
    </source>
</evidence>
<dbReference type="GO" id="GO:0000932">
    <property type="term" value="C:P-body"/>
    <property type="evidence" value="ECO:0007669"/>
    <property type="project" value="TreeGrafter"/>
</dbReference>
<dbReference type="Pfam" id="PF13423">
    <property type="entry name" value="UCH_1"/>
    <property type="match status" value="1"/>
</dbReference>
<dbReference type="Pfam" id="PF20770">
    <property type="entry name" value="PAN2_N"/>
    <property type="match status" value="1"/>
</dbReference>
<evidence type="ECO:0000313" key="12">
    <source>
        <dbReference type="Proteomes" id="UP000822688"/>
    </source>
</evidence>
<feature type="region of interest" description="Disordered" evidence="9">
    <location>
        <begin position="919"/>
        <end position="948"/>
    </location>
</feature>
<dbReference type="GO" id="GO:0000289">
    <property type="term" value="P:nuclear-transcribed mRNA poly(A) tail shortening"/>
    <property type="evidence" value="ECO:0007669"/>
    <property type="project" value="UniProtKB-UniRule"/>
</dbReference>
<dbReference type="InterPro" id="IPR013520">
    <property type="entry name" value="Ribonucl_H"/>
</dbReference>
<keyword evidence="12" id="KW-1185">Reference proteome</keyword>
<comment type="catalytic activity">
    <reaction evidence="8">
        <text>Exonucleolytic cleavage of poly(A) to 5'-AMP.</text>
        <dbReference type="EC" id="3.1.13.4"/>
    </reaction>
</comment>
<comment type="similarity">
    <text evidence="8">Belongs to the peptidase C19 family. PAN2 subfamily.</text>
</comment>
<name>A0A8T0HGF5_CERPU</name>
<evidence type="ECO:0000259" key="10">
    <source>
        <dbReference type="PROSITE" id="PS50235"/>
    </source>
</evidence>
<evidence type="ECO:0000256" key="9">
    <source>
        <dbReference type="SAM" id="MobiDB-lite"/>
    </source>
</evidence>
<dbReference type="InterPro" id="IPR012337">
    <property type="entry name" value="RNaseH-like_sf"/>
</dbReference>
<dbReference type="EMBL" id="CM026427">
    <property type="protein sequence ID" value="KAG0570075.1"/>
    <property type="molecule type" value="Genomic_DNA"/>
</dbReference>
<dbReference type="InterPro" id="IPR030843">
    <property type="entry name" value="PAN2"/>
</dbReference>
<dbReference type="SUPFAM" id="SSF54001">
    <property type="entry name" value="Cysteine proteinases"/>
    <property type="match status" value="1"/>
</dbReference>
<dbReference type="Gene3D" id="3.30.420.10">
    <property type="entry name" value="Ribonuclease H-like superfamily/Ribonuclease H"/>
    <property type="match status" value="1"/>
</dbReference>
<comment type="subunit">
    <text evidence="8">Forms a heterotrimer with an asymmetric homodimer of the regulatory subunit PAN3 to form the poly(A)-nuclease (PAN) deadenylation complex.</text>
</comment>
<organism evidence="11 12">
    <name type="scientific">Ceratodon purpureus</name>
    <name type="common">Fire moss</name>
    <name type="synonym">Dicranum purpureum</name>
    <dbReference type="NCBI Taxonomy" id="3225"/>
    <lineage>
        <taxon>Eukaryota</taxon>
        <taxon>Viridiplantae</taxon>
        <taxon>Streptophyta</taxon>
        <taxon>Embryophyta</taxon>
        <taxon>Bryophyta</taxon>
        <taxon>Bryophytina</taxon>
        <taxon>Bryopsida</taxon>
        <taxon>Dicranidae</taxon>
        <taxon>Pseudoditrichales</taxon>
        <taxon>Ditrichaceae</taxon>
        <taxon>Ceratodon</taxon>
    </lineage>
</organism>
<evidence type="ECO:0000256" key="4">
    <source>
        <dbReference type="ARBA" id="ARBA00022722"/>
    </source>
</evidence>
<dbReference type="SMART" id="SM00479">
    <property type="entry name" value="EXOIII"/>
    <property type="match status" value="1"/>
</dbReference>
<comment type="cofactor">
    <cofactor evidence="8">
        <name>a divalent metal cation</name>
        <dbReference type="ChEBI" id="CHEBI:60240"/>
    </cofactor>
    <text evidence="8">Binds 2 metal cations per subunit in the catalytic exonuclease domain.</text>
</comment>
<dbReference type="InterPro" id="IPR036397">
    <property type="entry name" value="RNaseH_sf"/>
</dbReference>
<feature type="compositionally biased region" description="Polar residues" evidence="9">
    <location>
        <begin position="934"/>
        <end position="948"/>
    </location>
</feature>
<dbReference type="GO" id="GO:0046872">
    <property type="term" value="F:metal ion binding"/>
    <property type="evidence" value="ECO:0007669"/>
    <property type="project" value="UniProtKB-KW"/>
</dbReference>
<evidence type="ECO:0000256" key="3">
    <source>
        <dbReference type="ARBA" id="ARBA00022664"/>
    </source>
</evidence>
<feature type="binding site" evidence="8">
    <location>
        <position position="995"/>
    </location>
    <ligand>
        <name>a divalent metal cation</name>
        <dbReference type="ChEBI" id="CHEBI:60240"/>
        <note>catalytic</note>
    </ligand>
</feature>
<dbReference type="GO" id="GO:0006397">
    <property type="term" value="P:mRNA processing"/>
    <property type="evidence" value="ECO:0007669"/>
    <property type="project" value="UniProtKB-KW"/>
</dbReference>
<feature type="domain" description="USP" evidence="10">
    <location>
        <begin position="479"/>
        <end position="910"/>
    </location>
</feature>
<feature type="binding site" evidence="8">
    <location>
        <position position="1104"/>
    </location>
    <ligand>
        <name>a divalent metal cation</name>
        <dbReference type="ChEBI" id="CHEBI:60240"/>
        <note>catalytic</note>
    </ligand>
</feature>
<sequence>MVGAKLRELAYVSQQRAGEPICCTAFDPLLDLLWTASSTGSLHSFICPTLDKYSVFGAHPSAVVGLLGAAEGILSVSSEYVRMHSRGGVSMLSFRDEDVLGITCCDWERPGAGRVLIGHSGSRISVLDLSTAYVASSVSVGQEIAVMRSNGRLVACGGVGGDIILKDFRTMKTEHTIDAHPGKVSSLDLKGDLLVSCGLTQRMGRIYCESVIKVFDIRQQVRPLSHIPFSPGATTLRFQPKFSSIVLATSASGAILLTDVQGGGADFQSYQVDCESDALLAADVSSSGELLAFGDSGGYVHVWGASEHALVNLHSLPTELPDIVQPMADNHICELESFSDVFLPPSNDVPFSAVDLSSPIRVGLPPRIVGRHLLEQMNAHDFVGYVQNPTWRRGSSYGSATRAVAGIRNLRQTRKIDIKGQSALAQRTSVTVLTTKVTGKGSGQNWLPKAYRRVEIKQSQFKLKYEEFDFSYYNKTRFAGLENDIVNSYCNALLQVLYFIPALQAAVTSHVCEREFCLTCELGFVLHMLDLAQGGTCQPNNLLRALRQIKEAAALGLVEGPEEWENSKEKSLAKRIQSFNRFLLEQIHKEGAGSVDPEAPSPLPSISNQLFGTMFRYHNKCRGASHEDVIQERLSFQVDLQYPAGKPNAVRPSFAELLEKSMCKQEDMRAWCPHCRAYVSLQQTRFPCSLPEILIVNCCIQREADLYYWFPDGDYTPTVESGKAGNPINGSKPTTSGIQAARSNWLPFRVEIALDPVDHSVTVIECGTEDTKDGGKSKESVISGSADSTTSSHAVYELTAMVAHVHDDFDTDKLLQEESEGHLVAHVKIPPTFSDSYGGIGLASPGPGLSPSTASGKLQLETTPVVLRGASTTSDWVLFNDFCIAPTSASDVVTLYGKQKIPCLLYYSRLEEPAVDKSIPASQGLPAGPLTIQPVPSGSQERSQASPISDETFKRLIMETRAPQDSSAVPKPYTTFLPFDMTTEFPLPRMLLGLDAEFVALSPAEKGTREDGGEYVKRPARLGLARVSVVRGEGVNAGVCCIDDYIRAVEPVYDYLTRYSGVSPGDLDPATSKHPVTTLKKAYLKLRYLVDKGCRFVGHGLKKDFRMINIVVPQAQIIDTVELFHLKRQRMLSLRFLASYLLNTNIQNETHDSIEDACTALRLYEKYKQLVAAGEFHDKLLEIYRYGRKYNWEIVKDVCETECTQVDPIQS</sequence>
<keyword evidence="5 8" id="KW-0479">Metal-binding</keyword>
<dbReference type="SUPFAM" id="SSF53098">
    <property type="entry name" value="Ribonuclease H-like"/>
    <property type="match status" value="1"/>
</dbReference>
<dbReference type="HAMAP" id="MF_03182">
    <property type="entry name" value="PAN2"/>
    <property type="match status" value="1"/>
</dbReference>
<dbReference type="InterPro" id="IPR028889">
    <property type="entry name" value="USP"/>
</dbReference>
<dbReference type="InterPro" id="IPR036322">
    <property type="entry name" value="WD40_repeat_dom_sf"/>
</dbReference>
<dbReference type="Gene3D" id="3.90.70.10">
    <property type="entry name" value="Cysteine proteinases"/>
    <property type="match status" value="1"/>
</dbReference>
<dbReference type="GO" id="GO:0003676">
    <property type="term" value="F:nucleic acid binding"/>
    <property type="evidence" value="ECO:0007669"/>
    <property type="project" value="InterPro"/>
</dbReference>
<dbReference type="InterPro" id="IPR038765">
    <property type="entry name" value="Papain-like_cys_pep_sf"/>
</dbReference>
<dbReference type="FunFam" id="3.30.420.10:FF:000028">
    <property type="entry name" value="PAN2-PAN3 deadenylation complex catalytic subunit PAN2"/>
    <property type="match status" value="1"/>
</dbReference>
<comment type="domain">
    <text evidence="8">Contains a pseudo-UCH domain. This ubiquitin C-terminal hydrolase (UCH)-like or ubiquitin specific protease (USP)-like domain is predicted to be catalytically inactive because it lacks the active site catalytic triad characteristic of thiol proteases, with residues at the equivalent structural positions that are incompatible with catalysis, and it cannot bind ubiquitin. It functions as a structural scaffold for intra- and intermolecular interactions in the complex.</text>
</comment>
<gene>
    <name evidence="8" type="primary">PAN2</name>
    <name evidence="11" type="ORF">KC19_6G136800</name>
</gene>
<dbReference type="Pfam" id="PF00929">
    <property type="entry name" value="RNase_T"/>
    <property type="match status" value="1"/>
</dbReference>
<comment type="caution">
    <text evidence="8">Lacks conserved residue(s) required for the propagation of feature annotation.</text>
</comment>
<feature type="binding site" evidence="8">
    <location>
        <position position="1156"/>
    </location>
    <ligand>
        <name>a divalent metal cation</name>
        <dbReference type="ChEBI" id="CHEBI:60240"/>
        <note>catalytic</note>
    </ligand>
</feature>
<dbReference type="InterPro" id="IPR015943">
    <property type="entry name" value="WD40/YVTN_repeat-like_dom_sf"/>
</dbReference>
<feature type="binding site" evidence="8">
    <location>
        <position position="997"/>
    </location>
    <ligand>
        <name>a divalent metal cation</name>
        <dbReference type="ChEBI" id="CHEBI:60240"/>
        <note>catalytic</note>
    </ligand>
</feature>
<dbReference type="InterPro" id="IPR048841">
    <property type="entry name" value="PAN2_N"/>
</dbReference>
<keyword evidence="7 8" id="KW-0269">Exonuclease</keyword>
<comment type="function">
    <text evidence="8">Catalytic subunit of the poly(A)-nuclease (PAN) deadenylation complex, one of two cytoplasmic mRNA deadenylases involved in mRNA turnover. PAN specifically shortens poly(A) tails of RNA and the activity is stimulated by poly(A)-binding protein (PABP). PAN deadenylation is followed by rapid degradation of the shortened mRNA tails by the CCR4-NOT complex. Deadenylated mRNAs are then degraded by two alternative mechanisms, namely exosome-mediated 3'-5' exonucleolytic degradation, or deadenlyation-dependent mRNA decaping and subsequent 5'-3' exonucleolytic degradation by XRN1.</text>
</comment>
<dbReference type="OrthoDB" id="16516at2759"/>